<comment type="caution">
    <text evidence="1">The sequence shown here is derived from an EMBL/GenBank/DDBJ whole genome shotgun (WGS) entry which is preliminary data.</text>
</comment>
<keyword evidence="2" id="KW-1185">Reference proteome</keyword>
<sequence length="125" mass="13545">MPQRAAVNAHEVEILEKKDAYTKTRSYAPRDVRTCGLSGLLMSLSSRPRNRKACLALTPENALRTMELLSSVGGTVRYGERSHGSRRAIEGQRRQLGVPSGVLDTATSVAVTCRYGACPACLQPV</sequence>
<evidence type="ECO:0000313" key="2">
    <source>
        <dbReference type="Proteomes" id="UP000756921"/>
    </source>
</evidence>
<accession>A0A9P6KV17</accession>
<proteinExistence type="predicted"/>
<name>A0A9P6KV17_9PLEO</name>
<dbReference type="Proteomes" id="UP000756921">
    <property type="component" value="Unassembled WGS sequence"/>
</dbReference>
<organism evidence="1 2">
    <name type="scientific">Paraphaeosphaeria minitans</name>
    <dbReference type="NCBI Taxonomy" id="565426"/>
    <lineage>
        <taxon>Eukaryota</taxon>
        <taxon>Fungi</taxon>
        <taxon>Dikarya</taxon>
        <taxon>Ascomycota</taxon>
        <taxon>Pezizomycotina</taxon>
        <taxon>Dothideomycetes</taxon>
        <taxon>Pleosporomycetidae</taxon>
        <taxon>Pleosporales</taxon>
        <taxon>Massarineae</taxon>
        <taxon>Didymosphaeriaceae</taxon>
        <taxon>Paraphaeosphaeria</taxon>
    </lineage>
</organism>
<reference evidence="1" key="1">
    <citation type="journal article" date="2020" name="Mol. Plant Microbe Interact.">
        <title>Genome Sequence of the Biocontrol Agent Coniothyrium minitans strain Conio (IMI 134523).</title>
        <authorList>
            <person name="Patel D."/>
            <person name="Shittu T.A."/>
            <person name="Baroncelli R."/>
            <person name="Muthumeenakshi S."/>
            <person name="Osborne T.H."/>
            <person name="Janganan T.K."/>
            <person name="Sreenivasaprasad S."/>
        </authorList>
    </citation>
    <scope>NUCLEOTIDE SEQUENCE</scope>
    <source>
        <strain evidence="1">Conio</strain>
    </source>
</reference>
<dbReference type="AlphaFoldDB" id="A0A9P6KV17"/>
<gene>
    <name evidence="1" type="ORF">PMIN01_02535</name>
</gene>
<protein>
    <submittedName>
        <fullName evidence="1">Uncharacterized protein</fullName>
    </submittedName>
</protein>
<evidence type="ECO:0000313" key="1">
    <source>
        <dbReference type="EMBL" id="KAF9739900.1"/>
    </source>
</evidence>
<dbReference type="EMBL" id="WJXW01000002">
    <property type="protein sequence ID" value="KAF9739900.1"/>
    <property type="molecule type" value="Genomic_DNA"/>
</dbReference>
<dbReference type="OrthoDB" id="10541556at2759"/>